<evidence type="ECO:0000313" key="3">
    <source>
        <dbReference type="Proteomes" id="UP001177003"/>
    </source>
</evidence>
<organism evidence="2 3">
    <name type="scientific">Lactuca saligna</name>
    <name type="common">Willowleaf lettuce</name>
    <dbReference type="NCBI Taxonomy" id="75948"/>
    <lineage>
        <taxon>Eukaryota</taxon>
        <taxon>Viridiplantae</taxon>
        <taxon>Streptophyta</taxon>
        <taxon>Embryophyta</taxon>
        <taxon>Tracheophyta</taxon>
        <taxon>Spermatophyta</taxon>
        <taxon>Magnoliopsida</taxon>
        <taxon>eudicotyledons</taxon>
        <taxon>Gunneridae</taxon>
        <taxon>Pentapetalae</taxon>
        <taxon>asterids</taxon>
        <taxon>campanulids</taxon>
        <taxon>Asterales</taxon>
        <taxon>Asteraceae</taxon>
        <taxon>Cichorioideae</taxon>
        <taxon>Cichorieae</taxon>
        <taxon>Lactucinae</taxon>
        <taxon>Lactuca</taxon>
    </lineage>
</organism>
<dbReference type="AlphaFoldDB" id="A0AA35V1B6"/>
<proteinExistence type="predicted"/>
<protein>
    <submittedName>
        <fullName evidence="2">Uncharacterized protein</fullName>
    </submittedName>
</protein>
<evidence type="ECO:0000313" key="2">
    <source>
        <dbReference type="EMBL" id="CAI9259974.1"/>
    </source>
</evidence>
<feature type="region of interest" description="Disordered" evidence="1">
    <location>
        <begin position="334"/>
        <end position="407"/>
    </location>
</feature>
<feature type="compositionally biased region" description="Polar residues" evidence="1">
    <location>
        <begin position="352"/>
        <end position="361"/>
    </location>
</feature>
<dbReference type="Proteomes" id="UP001177003">
    <property type="component" value="Chromosome 0"/>
</dbReference>
<sequence>MGDMEFAKAHNFAIFLEDPPAAHGDLKFIVDGLKKSCLVNCLTTNPTIYQSLIKDFWRNAEVKKNDRGENFMETTIEDKKVLGYEGTFPPTIKKLLPPCWKLLAHVFVSCVYGRRSGANEISLANTGAIAALAAEDDREEAADKSMPTENEYTHHSPSEPVVEEIHHSSIACVADEHDHQKANDSISSRGDDDDDLYEDVDFLKEIDFIGINDDIPTNIEFDFGDEDFDPFLDIPSSHANKVNEVASLATKTRDEGNSLKILLCSSNPLEITTSQGDVTSEIPHSVSPVSTSTPVISMISEPQTSQTSIRTSQSLESLEVPFVKSAPQIISTITATTTHSPSKQTDEAPSTMFETGGSSSIPEYPPDEASIRLVKHLAQSSPTSSRGKGISFNEGQTNDDRSSSSDL</sequence>
<feature type="compositionally biased region" description="Basic and acidic residues" evidence="1">
    <location>
        <begin position="151"/>
        <end position="160"/>
    </location>
</feature>
<evidence type="ECO:0000256" key="1">
    <source>
        <dbReference type="SAM" id="MobiDB-lite"/>
    </source>
</evidence>
<keyword evidence="3" id="KW-1185">Reference proteome</keyword>
<dbReference type="EMBL" id="OX465086">
    <property type="protein sequence ID" value="CAI9259974.1"/>
    <property type="molecule type" value="Genomic_DNA"/>
</dbReference>
<accession>A0AA35V1B6</accession>
<feature type="region of interest" description="Disordered" evidence="1">
    <location>
        <begin position="135"/>
        <end position="160"/>
    </location>
</feature>
<feature type="compositionally biased region" description="Basic and acidic residues" evidence="1">
    <location>
        <begin position="398"/>
        <end position="407"/>
    </location>
</feature>
<gene>
    <name evidence="2" type="ORF">LSALG_LOCUS833</name>
</gene>
<name>A0AA35V1B6_LACSI</name>
<reference evidence="2" key="1">
    <citation type="submission" date="2023-04" db="EMBL/GenBank/DDBJ databases">
        <authorList>
            <person name="Vijverberg K."/>
            <person name="Xiong W."/>
            <person name="Schranz E."/>
        </authorList>
    </citation>
    <scope>NUCLEOTIDE SEQUENCE</scope>
</reference>